<sequence>MIFRLKILIILGAAVWLVQGCSSAKPVLYPNAHYNQVGKARAQADINECMRLAREHGVSSTSKSKEVARETATGTAVGAAVGGAVGSMSGEFGRGAAIGALGGGAGSMTRSVFRSNNPDPAFKNFVDRCLREKGYEPVGWQ</sequence>
<protein>
    <recommendedName>
        <fullName evidence="3">Glycine-zipper containing OmpA-like membrane domain-containing protein</fullName>
    </recommendedName>
</protein>
<organism evidence="1 2">
    <name type="scientific">Desulfatibacillum alkenivorans DSM 16219</name>
    <dbReference type="NCBI Taxonomy" id="1121393"/>
    <lineage>
        <taxon>Bacteria</taxon>
        <taxon>Pseudomonadati</taxon>
        <taxon>Thermodesulfobacteriota</taxon>
        <taxon>Desulfobacteria</taxon>
        <taxon>Desulfobacterales</taxon>
        <taxon>Desulfatibacillaceae</taxon>
        <taxon>Desulfatibacillum</taxon>
    </lineage>
</organism>
<dbReference type="STRING" id="1121393.SAMN02745216_01262"/>
<evidence type="ECO:0000313" key="2">
    <source>
        <dbReference type="Proteomes" id="UP000183994"/>
    </source>
</evidence>
<dbReference type="RefSeq" id="WP_073474084.1">
    <property type="nucleotide sequence ID" value="NZ_FQZU01000005.1"/>
</dbReference>
<evidence type="ECO:0008006" key="3">
    <source>
        <dbReference type="Google" id="ProtNLM"/>
    </source>
</evidence>
<dbReference type="EMBL" id="FQZU01000005">
    <property type="protein sequence ID" value="SHJ23253.1"/>
    <property type="molecule type" value="Genomic_DNA"/>
</dbReference>
<name>A0A1M6HM09_9BACT</name>
<dbReference type="OrthoDB" id="9796758at2"/>
<keyword evidence="2" id="KW-1185">Reference proteome</keyword>
<dbReference type="AlphaFoldDB" id="A0A1M6HM09"/>
<dbReference type="Proteomes" id="UP000183994">
    <property type="component" value="Unassembled WGS sequence"/>
</dbReference>
<reference evidence="2" key="1">
    <citation type="submission" date="2016-11" db="EMBL/GenBank/DDBJ databases">
        <authorList>
            <person name="Varghese N."/>
            <person name="Submissions S."/>
        </authorList>
    </citation>
    <scope>NUCLEOTIDE SEQUENCE [LARGE SCALE GENOMIC DNA]</scope>
    <source>
        <strain evidence="2">DSM 16219</strain>
    </source>
</reference>
<accession>A0A1M6HM09</accession>
<proteinExistence type="predicted"/>
<evidence type="ECO:0000313" key="1">
    <source>
        <dbReference type="EMBL" id="SHJ23253.1"/>
    </source>
</evidence>
<dbReference type="PROSITE" id="PS51257">
    <property type="entry name" value="PROKAR_LIPOPROTEIN"/>
    <property type="match status" value="1"/>
</dbReference>
<gene>
    <name evidence="1" type="ORF">SAMN02745216_01262</name>
</gene>